<gene>
    <name evidence="8" type="ORF">SAMN06265368_2115</name>
</gene>
<accession>A0A285PC66</accession>
<dbReference type="Proteomes" id="UP000219439">
    <property type="component" value="Unassembled WGS sequence"/>
</dbReference>
<dbReference type="AlphaFoldDB" id="A0A285PC66"/>
<evidence type="ECO:0000256" key="2">
    <source>
        <dbReference type="ARBA" id="ARBA00023015"/>
    </source>
</evidence>
<dbReference type="InterPro" id="IPR000524">
    <property type="entry name" value="Tscrpt_reg_HTH_GntR"/>
</dbReference>
<evidence type="ECO:0000256" key="1">
    <source>
        <dbReference type="ARBA" id="ARBA00022491"/>
    </source>
</evidence>
<dbReference type="Gene3D" id="1.10.10.10">
    <property type="entry name" value="Winged helix-like DNA-binding domain superfamily/Winged helix DNA-binding domain"/>
    <property type="match status" value="1"/>
</dbReference>
<proteinExistence type="predicted"/>
<dbReference type="InterPro" id="IPR008920">
    <property type="entry name" value="TF_FadR/GntR_C"/>
</dbReference>
<dbReference type="EMBL" id="OBEL01000002">
    <property type="protein sequence ID" value="SNZ19038.1"/>
    <property type="molecule type" value="Genomic_DNA"/>
</dbReference>
<dbReference type="SUPFAM" id="SSF46785">
    <property type="entry name" value="Winged helix' DNA-binding domain"/>
    <property type="match status" value="1"/>
</dbReference>
<dbReference type="InterPro" id="IPR036390">
    <property type="entry name" value="WH_DNA-bd_sf"/>
</dbReference>
<reference evidence="8 9" key="1">
    <citation type="submission" date="2017-09" db="EMBL/GenBank/DDBJ databases">
        <authorList>
            <person name="Ehlers B."/>
            <person name="Leendertz F.H."/>
        </authorList>
    </citation>
    <scope>NUCLEOTIDE SEQUENCE [LARGE SCALE GENOMIC DNA]</scope>
    <source>
        <strain evidence="8 9">DSM 18289</strain>
    </source>
</reference>
<feature type="domain" description="HTH gntR-type" evidence="7">
    <location>
        <begin position="18"/>
        <end position="86"/>
    </location>
</feature>
<dbReference type="SMART" id="SM00895">
    <property type="entry name" value="FCD"/>
    <property type="match status" value="1"/>
</dbReference>
<evidence type="ECO:0000256" key="4">
    <source>
        <dbReference type="ARBA" id="ARBA00023163"/>
    </source>
</evidence>
<dbReference type="GO" id="GO:0003677">
    <property type="term" value="F:DNA binding"/>
    <property type="evidence" value="ECO:0007669"/>
    <property type="project" value="UniProtKB-KW"/>
</dbReference>
<sequence length="270" mass="30732">MSSEFPMPLTPFEPVDHDTVADAVVEQIEVLIVNGVLKEGRKLPSERDLAEQTRVSRPKVREALQRLENNGLITVRHGEGAFVARLTGRAMSPALLALYSRHGAAFHDYLEYRKAQEAFAARLAAQRATEHDKERIRLILEDMKTSWEEDDMEASREADMNLHSAIVDASQNTTLIHMMASIYDLTRQGVFYNRDFLRTIDGSGKKLLEQHIELGMSIIEGDPGRAEKASLDHLSFVEESYRTWQERVRLEVFAKKRKILDDIDRAGREG</sequence>
<dbReference type="InterPro" id="IPR011711">
    <property type="entry name" value="GntR_C"/>
</dbReference>
<dbReference type="Gene3D" id="1.20.120.530">
    <property type="entry name" value="GntR ligand-binding domain-like"/>
    <property type="match status" value="1"/>
</dbReference>
<organism evidence="8 9">
    <name type="scientific">Cohaesibacter gelatinilyticus</name>
    <dbReference type="NCBI Taxonomy" id="372072"/>
    <lineage>
        <taxon>Bacteria</taxon>
        <taxon>Pseudomonadati</taxon>
        <taxon>Pseudomonadota</taxon>
        <taxon>Alphaproteobacteria</taxon>
        <taxon>Hyphomicrobiales</taxon>
        <taxon>Cohaesibacteraceae</taxon>
    </lineage>
</organism>
<dbReference type="RefSeq" id="WP_210200839.1">
    <property type="nucleotide sequence ID" value="NZ_OBEL01000002.1"/>
</dbReference>
<dbReference type="PROSITE" id="PS50949">
    <property type="entry name" value="HTH_GNTR"/>
    <property type="match status" value="1"/>
</dbReference>
<evidence type="ECO:0000256" key="3">
    <source>
        <dbReference type="ARBA" id="ARBA00023125"/>
    </source>
</evidence>
<evidence type="ECO:0000256" key="5">
    <source>
        <dbReference type="ARBA" id="ARBA00037357"/>
    </source>
</evidence>
<dbReference type="PRINTS" id="PR00035">
    <property type="entry name" value="HTHGNTR"/>
</dbReference>
<dbReference type="PANTHER" id="PTHR43537:SF34">
    <property type="entry name" value="PYRUVATE DEHYDROGENASE COMPLEX REPRESSOR"/>
    <property type="match status" value="1"/>
</dbReference>
<dbReference type="InterPro" id="IPR036388">
    <property type="entry name" value="WH-like_DNA-bd_sf"/>
</dbReference>
<dbReference type="Pfam" id="PF00392">
    <property type="entry name" value="GntR"/>
    <property type="match status" value="1"/>
</dbReference>
<keyword evidence="9" id="KW-1185">Reference proteome</keyword>
<dbReference type="CDD" id="cd07377">
    <property type="entry name" value="WHTH_GntR"/>
    <property type="match status" value="1"/>
</dbReference>
<dbReference type="Pfam" id="PF07729">
    <property type="entry name" value="FCD"/>
    <property type="match status" value="1"/>
</dbReference>
<keyword evidence="1" id="KW-0678">Repressor</keyword>
<comment type="function">
    <text evidence="5">Transcriptional repressor for the pyruvate dehydrogenase complex genes aceEF and lpd.</text>
</comment>
<evidence type="ECO:0000313" key="9">
    <source>
        <dbReference type="Proteomes" id="UP000219439"/>
    </source>
</evidence>
<dbReference type="GO" id="GO:0003700">
    <property type="term" value="F:DNA-binding transcription factor activity"/>
    <property type="evidence" value="ECO:0007669"/>
    <property type="project" value="InterPro"/>
</dbReference>
<keyword evidence="4" id="KW-0804">Transcription</keyword>
<dbReference type="SMART" id="SM00345">
    <property type="entry name" value="HTH_GNTR"/>
    <property type="match status" value="1"/>
</dbReference>
<keyword evidence="3" id="KW-0238">DNA-binding</keyword>
<evidence type="ECO:0000256" key="6">
    <source>
        <dbReference type="ARBA" id="ARBA00039592"/>
    </source>
</evidence>
<evidence type="ECO:0000259" key="7">
    <source>
        <dbReference type="PROSITE" id="PS50949"/>
    </source>
</evidence>
<dbReference type="SUPFAM" id="SSF48008">
    <property type="entry name" value="GntR ligand-binding domain-like"/>
    <property type="match status" value="1"/>
</dbReference>
<protein>
    <recommendedName>
        <fullName evidence="6">Pyruvate dehydrogenase complex repressor</fullName>
    </recommendedName>
</protein>
<name>A0A285PC66_9HYPH</name>
<dbReference type="PANTHER" id="PTHR43537">
    <property type="entry name" value="TRANSCRIPTIONAL REGULATOR, GNTR FAMILY"/>
    <property type="match status" value="1"/>
</dbReference>
<keyword evidence="2" id="KW-0805">Transcription regulation</keyword>
<evidence type="ECO:0000313" key="8">
    <source>
        <dbReference type="EMBL" id="SNZ19038.1"/>
    </source>
</evidence>